<dbReference type="Proteomes" id="UP001209570">
    <property type="component" value="Unassembled WGS sequence"/>
</dbReference>
<feature type="transmembrane region" description="Helical" evidence="7">
    <location>
        <begin position="575"/>
        <end position="596"/>
    </location>
</feature>
<reference evidence="11" key="1">
    <citation type="submission" date="2021-12" db="EMBL/GenBank/DDBJ databases">
        <title>Prjna785345.</title>
        <authorList>
            <person name="Rujirawat T."/>
            <person name="Krajaejun T."/>
        </authorList>
    </citation>
    <scope>NUCLEOTIDE SEQUENCE</scope>
    <source>
        <strain evidence="11">Pi057C3</strain>
    </source>
</reference>
<feature type="domain" description="CSC1/OSCA1-like 7TM region" evidence="8">
    <location>
        <begin position="523"/>
        <end position="804"/>
    </location>
</feature>
<evidence type="ECO:0000256" key="7">
    <source>
        <dbReference type="SAM" id="Phobius"/>
    </source>
</evidence>
<dbReference type="Pfam" id="PF02714">
    <property type="entry name" value="RSN1_7TM"/>
    <property type="match status" value="1"/>
</dbReference>
<feature type="domain" description="CSC1/OSCA1-like cytosolic" evidence="10">
    <location>
        <begin position="219"/>
        <end position="365"/>
    </location>
</feature>
<organism evidence="11 12">
    <name type="scientific">Pythium insidiosum</name>
    <name type="common">Pythiosis disease agent</name>
    <dbReference type="NCBI Taxonomy" id="114742"/>
    <lineage>
        <taxon>Eukaryota</taxon>
        <taxon>Sar</taxon>
        <taxon>Stramenopiles</taxon>
        <taxon>Oomycota</taxon>
        <taxon>Peronosporomycetes</taxon>
        <taxon>Pythiales</taxon>
        <taxon>Pythiaceae</taxon>
        <taxon>Pythium</taxon>
    </lineage>
</organism>
<keyword evidence="5 7" id="KW-1133">Transmembrane helix</keyword>
<evidence type="ECO:0000259" key="9">
    <source>
        <dbReference type="Pfam" id="PF13967"/>
    </source>
</evidence>
<keyword evidence="4 7" id="KW-0812">Transmembrane</keyword>
<evidence type="ECO:0000256" key="5">
    <source>
        <dbReference type="ARBA" id="ARBA00022989"/>
    </source>
</evidence>
<feature type="transmembrane region" description="Helical" evidence="7">
    <location>
        <begin position="616"/>
        <end position="639"/>
    </location>
</feature>
<comment type="caution">
    <text evidence="11">The sequence shown here is derived from an EMBL/GenBank/DDBJ whole genome shotgun (WGS) entry which is preliminary data.</text>
</comment>
<dbReference type="InterPro" id="IPR003864">
    <property type="entry name" value="CSC1/OSCA1-like_7TM"/>
</dbReference>
<feature type="transmembrane region" description="Helical" evidence="7">
    <location>
        <begin position="23"/>
        <end position="45"/>
    </location>
</feature>
<comment type="subcellular location">
    <subcellularLocation>
        <location evidence="1">Membrane</location>
        <topology evidence="1">Multi-pass membrane protein</topology>
    </subcellularLocation>
</comment>
<dbReference type="PANTHER" id="PTHR13018">
    <property type="entry name" value="PROBABLE MEMBRANE PROTEIN DUF221-RELATED"/>
    <property type="match status" value="1"/>
</dbReference>
<feature type="transmembrane region" description="Helical" evidence="7">
    <location>
        <begin position="435"/>
        <end position="457"/>
    </location>
</feature>
<sequence length="883" mass="99013">MAASAMDVGDALVTPLPSTSTDIFRTSVTVYFPLLLLAVLVFELLRRRKPHVFERENHGAMADSDRARCFAWISFLFSVTDQEIISHCGLDAWVFLRFLRIGEKVAALVIACSFVLFPLYATATPAEMEESPHAAFPVGAPSLANTTSPDDPDGGLHVRPFESFDQLSIANVEAGDWRLWFAVTTAYVVTLAVMHLVKEEYVAYMRHRHAFLSRRDAQQYSVVVTDLPKRLRRPQPLLTYIDYLFPDAVHHVYVGVECRHLEKLLETRAEVQYRYNAALSELQALESKHAATAVSAAVRRPRLVLSRRWLGLCGKHREVDAVDYFREELDRLNKEVEDEYRSIRERQLDEAQLSRASYGSTQSTLRSWSSLRDIGAEEERAARLRQTTFSRSSTAGENATLLSTDSLPILESEPSEKELRPAGAQRRSSGAKLRWLARHLVWGLIGRGSSIALSFSAPGDSLAVMRNAAFVSFRSLRAAQSAQQLLQTENPVKLRVHAAPHIHDVVWENFGLPHHLKSTWGLLSAVLTFLVVCFWTVPTAFVTSLASVQQLRRASPFWERAISEHLWVQRVIEQVAPLLLVAMNALAYVLFRFLALREGHLSLSEVDASVFTKLCYFQVFQMFFVSAVTGSVLAQLMALADEPKRVLFILGGSIASQSLLFATFTIVQICVTLPVFALRVIPLLKDRLHALLAPAYAQRPTRQPWLGGLLYPLDFFSDLDPAYSLAQQFLIFLLVLVFAPIAPLLGYTGLLFFLCAEIVYRRHYLFVNKRHWAPVASTGVFWPPLFQFVLGALLIAQATLIGLLSLKGATVPQLLASATLPFGTMLFHWYIVTLHCLPTAAQFLPLDRCCDLDRARRDDALDFLDGVYQQPAMAQAVGPCKEL</sequence>
<accession>A0AAD5LAL4</accession>
<keyword evidence="3" id="KW-0813">Transport</keyword>
<evidence type="ECO:0000259" key="10">
    <source>
        <dbReference type="Pfam" id="PF14703"/>
    </source>
</evidence>
<dbReference type="AlphaFoldDB" id="A0AAD5LAL4"/>
<evidence type="ECO:0000313" key="12">
    <source>
        <dbReference type="Proteomes" id="UP001209570"/>
    </source>
</evidence>
<dbReference type="Pfam" id="PF13967">
    <property type="entry name" value="RSN1_TM"/>
    <property type="match status" value="1"/>
</dbReference>
<gene>
    <name evidence="11" type="ORF">P43SY_000316</name>
</gene>
<protein>
    <submittedName>
        <fullName evidence="11">Uncharacterized protein</fullName>
    </submittedName>
</protein>
<proteinExistence type="inferred from homology"/>
<evidence type="ECO:0000256" key="3">
    <source>
        <dbReference type="ARBA" id="ARBA00022448"/>
    </source>
</evidence>
<keyword evidence="6 7" id="KW-0472">Membrane</keyword>
<dbReference type="InterPro" id="IPR027815">
    <property type="entry name" value="CSC1/OSCA1-like_cyt"/>
</dbReference>
<keyword evidence="12" id="KW-1185">Reference proteome</keyword>
<feature type="transmembrane region" description="Helical" evidence="7">
    <location>
        <begin position="177"/>
        <end position="197"/>
    </location>
</feature>
<comment type="similarity">
    <text evidence="2">Belongs to the CSC1 (TC 1.A.17) family.</text>
</comment>
<feature type="transmembrane region" description="Helical" evidence="7">
    <location>
        <begin position="520"/>
        <end position="543"/>
    </location>
</feature>
<dbReference type="EMBL" id="JAKCXM010000639">
    <property type="protein sequence ID" value="KAJ0392418.1"/>
    <property type="molecule type" value="Genomic_DNA"/>
</dbReference>
<dbReference type="Pfam" id="PF14703">
    <property type="entry name" value="PHM7_cyt"/>
    <property type="match status" value="2"/>
</dbReference>
<feature type="transmembrane region" description="Helical" evidence="7">
    <location>
        <begin position="729"/>
        <end position="760"/>
    </location>
</feature>
<feature type="transmembrane region" description="Helical" evidence="7">
    <location>
        <begin position="781"/>
        <end position="806"/>
    </location>
</feature>
<evidence type="ECO:0000256" key="4">
    <source>
        <dbReference type="ARBA" id="ARBA00022692"/>
    </source>
</evidence>
<feature type="transmembrane region" description="Helical" evidence="7">
    <location>
        <begin position="105"/>
        <end position="123"/>
    </location>
</feature>
<name>A0AAD5LAL4_PYTIN</name>
<evidence type="ECO:0000313" key="11">
    <source>
        <dbReference type="EMBL" id="KAJ0392418.1"/>
    </source>
</evidence>
<feature type="domain" description="CSC1/OSCA1-like N-terminal transmembrane" evidence="9">
    <location>
        <begin position="24"/>
        <end position="198"/>
    </location>
</feature>
<evidence type="ECO:0000259" key="8">
    <source>
        <dbReference type="Pfam" id="PF02714"/>
    </source>
</evidence>
<evidence type="ECO:0000256" key="2">
    <source>
        <dbReference type="ARBA" id="ARBA00007779"/>
    </source>
</evidence>
<evidence type="ECO:0000256" key="6">
    <source>
        <dbReference type="ARBA" id="ARBA00023136"/>
    </source>
</evidence>
<dbReference type="InterPro" id="IPR032880">
    <property type="entry name" value="CSC1/OSCA1-like_N"/>
</dbReference>
<evidence type="ECO:0000256" key="1">
    <source>
        <dbReference type="ARBA" id="ARBA00004141"/>
    </source>
</evidence>
<dbReference type="InterPro" id="IPR045122">
    <property type="entry name" value="Csc1-like"/>
</dbReference>
<feature type="domain" description="CSC1/OSCA1-like cytosolic" evidence="10">
    <location>
        <begin position="466"/>
        <end position="509"/>
    </location>
</feature>
<feature type="transmembrane region" description="Helical" evidence="7">
    <location>
        <begin position="659"/>
        <end position="681"/>
    </location>
</feature>
<dbReference type="GO" id="GO:0005227">
    <property type="term" value="F:calcium-activated cation channel activity"/>
    <property type="evidence" value="ECO:0007669"/>
    <property type="project" value="InterPro"/>
</dbReference>
<dbReference type="GO" id="GO:0005886">
    <property type="term" value="C:plasma membrane"/>
    <property type="evidence" value="ECO:0007669"/>
    <property type="project" value="TreeGrafter"/>
</dbReference>
<dbReference type="PANTHER" id="PTHR13018:SF5">
    <property type="entry name" value="RE44586P"/>
    <property type="match status" value="1"/>
</dbReference>